<evidence type="ECO:0000313" key="2">
    <source>
        <dbReference type="EMBL" id="GGR93699.1"/>
    </source>
</evidence>
<dbReference type="RefSeq" id="WP_190150269.1">
    <property type="nucleotide sequence ID" value="NZ_BMTL01000013.1"/>
</dbReference>
<dbReference type="Proteomes" id="UP000606194">
    <property type="component" value="Unassembled WGS sequence"/>
</dbReference>
<reference evidence="2" key="1">
    <citation type="journal article" date="2014" name="Int. J. Syst. Evol. Microbiol.">
        <title>Complete genome sequence of Corynebacterium casei LMG S-19264T (=DSM 44701T), isolated from a smear-ripened cheese.</title>
        <authorList>
            <consortium name="US DOE Joint Genome Institute (JGI-PGF)"/>
            <person name="Walter F."/>
            <person name="Albersmeier A."/>
            <person name="Kalinowski J."/>
            <person name="Ruckert C."/>
        </authorList>
    </citation>
    <scope>NUCLEOTIDE SEQUENCE</scope>
    <source>
        <strain evidence="2">JCM 4386</strain>
    </source>
</reference>
<feature type="transmembrane region" description="Helical" evidence="1">
    <location>
        <begin position="67"/>
        <end position="97"/>
    </location>
</feature>
<evidence type="ECO:0000256" key="1">
    <source>
        <dbReference type="SAM" id="Phobius"/>
    </source>
</evidence>
<keyword evidence="1" id="KW-0472">Membrane</keyword>
<dbReference type="EMBL" id="BMTL01000013">
    <property type="protein sequence ID" value="GGR93699.1"/>
    <property type="molecule type" value="Genomic_DNA"/>
</dbReference>
<name>A0A918FXR4_9ACTN</name>
<evidence type="ECO:0000313" key="3">
    <source>
        <dbReference type="Proteomes" id="UP000606194"/>
    </source>
</evidence>
<dbReference type="Pfam" id="PF05437">
    <property type="entry name" value="AzlD"/>
    <property type="match status" value="1"/>
</dbReference>
<dbReference type="AlphaFoldDB" id="A0A918FXR4"/>
<feature type="transmembrane region" description="Helical" evidence="1">
    <location>
        <begin position="37"/>
        <end position="55"/>
    </location>
</feature>
<keyword evidence="1" id="KW-0812">Transmembrane</keyword>
<reference evidence="2" key="2">
    <citation type="submission" date="2020-09" db="EMBL/GenBank/DDBJ databases">
        <authorList>
            <person name="Sun Q."/>
            <person name="Ohkuma M."/>
        </authorList>
    </citation>
    <scope>NUCLEOTIDE SEQUENCE</scope>
    <source>
        <strain evidence="2">JCM 4386</strain>
    </source>
</reference>
<proteinExistence type="predicted"/>
<dbReference type="InterPro" id="IPR008407">
    <property type="entry name" value="Brnchd-chn_aa_trnsp_AzlD"/>
</dbReference>
<protein>
    <recommendedName>
        <fullName evidence="4">AzlD domain-containing protein</fullName>
    </recommendedName>
</protein>
<sequence>MNTWIAIGVTALGCYAVKLAGLLVPAGLLERPLVRRFAALLPVALLAALTAQQTFADGRALVLDARAAGLAAAAVALLLRAPFLLVVAAAVAVTAGVRAVGG</sequence>
<keyword evidence="3" id="KW-1185">Reference proteome</keyword>
<accession>A0A918FXR4</accession>
<evidence type="ECO:0008006" key="4">
    <source>
        <dbReference type="Google" id="ProtNLM"/>
    </source>
</evidence>
<keyword evidence="1" id="KW-1133">Transmembrane helix</keyword>
<gene>
    <name evidence="2" type="ORF">GCM10010269_35960</name>
</gene>
<feature type="transmembrane region" description="Helical" evidence="1">
    <location>
        <begin position="6"/>
        <end position="25"/>
    </location>
</feature>
<organism evidence="2 3">
    <name type="scientific">Streptomyces humidus</name>
    <dbReference type="NCBI Taxonomy" id="52259"/>
    <lineage>
        <taxon>Bacteria</taxon>
        <taxon>Bacillati</taxon>
        <taxon>Actinomycetota</taxon>
        <taxon>Actinomycetes</taxon>
        <taxon>Kitasatosporales</taxon>
        <taxon>Streptomycetaceae</taxon>
        <taxon>Streptomyces</taxon>
    </lineage>
</organism>
<comment type="caution">
    <text evidence="2">The sequence shown here is derived from an EMBL/GenBank/DDBJ whole genome shotgun (WGS) entry which is preliminary data.</text>
</comment>